<reference evidence="2 3" key="1">
    <citation type="submission" date="2017-03" db="EMBL/GenBank/DDBJ databases">
        <title>Genomes of endolithic fungi from Antarctica.</title>
        <authorList>
            <person name="Coleine C."/>
            <person name="Masonjones S."/>
            <person name="Stajich J.E."/>
        </authorList>
    </citation>
    <scope>NUCLEOTIDE SEQUENCE [LARGE SCALE GENOMIC DNA]</scope>
    <source>
        <strain evidence="2 3">CCFEE 5184</strain>
    </source>
</reference>
<dbReference type="EMBL" id="NAJQ01000347">
    <property type="protein sequence ID" value="TKA71573.1"/>
    <property type="molecule type" value="Genomic_DNA"/>
</dbReference>
<proteinExistence type="predicted"/>
<dbReference type="AlphaFoldDB" id="A0A4U0X8Y0"/>
<gene>
    <name evidence="2" type="ORF">B0A55_07671</name>
</gene>
<dbReference type="Proteomes" id="UP000309340">
    <property type="component" value="Unassembled WGS sequence"/>
</dbReference>
<evidence type="ECO:0000313" key="3">
    <source>
        <dbReference type="Proteomes" id="UP000309340"/>
    </source>
</evidence>
<comment type="caution">
    <text evidence="2">The sequence shown here is derived from an EMBL/GenBank/DDBJ whole genome shotgun (WGS) entry which is preliminary data.</text>
</comment>
<feature type="compositionally biased region" description="Polar residues" evidence="1">
    <location>
        <begin position="34"/>
        <end position="47"/>
    </location>
</feature>
<accession>A0A4U0X8Y0</accession>
<evidence type="ECO:0000256" key="1">
    <source>
        <dbReference type="SAM" id="MobiDB-lite"/>
    </source>
</evidence>
<keyword evidence="3" id="KW-1185">Reference proteome</keyword>
<protein>
    <submittedName>
        <fullName evidence="2">Uncharacterized protein</fullName>
    </submittedName>
</protein>
<evidence type="ECO:0000313" key="2">
    <source>
        <dbReference type="EMBL" id="TKA71573.1"/>
    </source>
</evidence>
<name>A0A4U0X8Y0_9PEZI</name>
<sequence length="189" mass="20133">MAPSSSKASTLVPQSNNTPTLTVPASAGRPKTPSRLNNARKTSSSPLLTPKRRAVDKHTQVAAELPALFATHSTTASPPNDGIPVPSSVTEALLELRSWVLERPANMTAIAKNLRAADLLTPINFTSQTQIGLNLAAADVDGHIKRFEREPEVMRAIGACVVEAWAELGHTLVEGEEMCGESVRCCCVQ</sequence>
<feature type="region of interest" description="Disordered" evidence="1">
    <location>
        <begin position="1"/>
        <end position="57"/>
    </location>
</feature>
<organism evidence="2 3">
    <name type="scientific">Friedmanniomyces simplex</name>
    <dbReference type="NCBI Taxonomy" id="329884"/>
    <lineage>
        <taxon>Eukaryota</taxon>
        <taxon>Fungi</taxon>
        <taxon>Dikarya</taxon>
        <taxon>Ascomycota</taxon>
        <taxon>Pezizomycotina</taxon>
        <taxon>Dothideomycetes</taxon>
        <taxon>Dothideomycetidae</taxon>
        <taxon>Mycosphaerellales</taxon>
        <taxon>Teratosphaeriaceae</taxon>
        <taxon>Friedmanniomyces</taxon>
    </lineage>
</organism>
<feature type="compositionally biased region" description="Polar residues" evidence="1">
    <location>
        <begin position="1"/>
        <end position="23"/>
    </location>
</feature>